<evidence type="ECO:0000313" key="2">
    <source>
        <dbReference type="Proteomes" id="UP000022910"/>
    </source>
</evidence>
<dbReference type="AlphaFoldDB" id="A0A015KHT4"/>
<proteinExistence type="predicted"/>
<protein>
    <submittedName>
        <fullName evidence="1">Uncharacterized protein</fullName>
    </submittedName>
</protein>
<comment type="caution">
    <text evidence="1">The sequence shown here is derived from an EMBL/GenBank/DDBJ whole genome shotgun (WGS) entry which is preliminary data.</text>
</comment>
<gene>
    <name evidence="1" type="ORF">RirG_117570</name>
</gene>
<accession>A0A015KHT4</accession>
<dbReference type="EMBL" id="JEMT01018012">
    <property type="protein sequence ID" value="EXX67089.1"/>
    <property type="molecule type" value="Genomic_DNA"/>
</dbReference>
<dbReference type="Proteomes" id="UP000022910">
    <property type="component" value="Unassembled WGS sequence"/>
</dbReference>
<reference evidence="1 2" key="1">
    <citation type="submission" date="2014-02" db="EMBL/GenBank/DDBJ databases">
        <title>Single nucleus genome sequencing reveals high similarity among nuclei of an endomycorrhizal fungus.</title>
        <authorList>
            <person name="Lin K."/>
            <person name="Geurts R."/>
            <person name="Zhang Z."/>
            <person name="Limpens E."/>
            <person name="Saunders D.G."/>
            <person name="Mu D."/>
            <person name="Pang E."/>
            <person name="Cao H."/>
            <person name="Cha H."/>
            <person name="Lin T."/>
            <person name="Zhou Q."/>
            <person name="Shang Y."/>
            <person name="Li Y."/>
            <person name="Ivanov S."/>
            <person name="Sharma T."/>
            <person name="Velzen R.V."/>
            <person name="Ruijter N.D."/>
            <person name="Aanen D.K."/>
            <person name="Win J."/>
            <person name="Kamoun S."/>
            <person name="Bisseling T."/>
            <person name="Huang S."/>
        </authorList>
    </citation>
    <scope>NUCLEOTIDE SEQUENCE [LARGE SCALE GENOMIC DNA]</scope>
    <source>
        <strain evidence="2">DAOM197198w</strain>
    </source>
</reference>
<organism evidence="1 2">
    <name type="scientific">Rhizophagus irregularis (strain DAOM 197198w)</name>
    <name type="common">Glomus intraradices</name>
    <dbReference type="NCBI Taxonomy" id="1432141"/>
    <lineage>
        <taxon>Eukaryota</taxon>
        <taxon>Fungi</taxon>
        <taxon>Fungi incertae sedis</taxon>
        <taxon>Mucoromycota</taxon>
        <taxon>Glomeromycotina</taxon>
        <taxon>Glomeromycetes</taxon>
        <taxon>Glomerales</taxon>
        <taxon>Glomeraceae</taxon>
        <taxon>Rhizophagus</taxon>
    </lineage>
</organism>
<evidence type="ECO:0000313" key="1">
    <source>
        <dbReference type="EMBL" id="EXX67089.1"/>
    </source>
</evidence>
<keyword evidence="2" id="KW-1185">Reference proteome</keyword>
<dbReference type="HOGENOM" id="CLU_2293226_0_0_1"/>
<name>A0A015KHT4_RHIIW</name>
<sequence>MNDNINVIDLLTNQNSIKSSERDRILNNIHKCRPTNYPHQNLANNIYNSARRRCKMLVYQISYNLIPIAQINLGQIWKHLSLQRNLSEVLVEGIYGWTLFM</sequence>